<keyword evidence="3" id="KW-1185">Reference proteome</keyword>
<dbReference type="InterPro" id="IPR004873">
    <property type="entry name" value="BURP_dom"/>
</dbReference>
<dbReference type="EMBL" id="JBBPBN010000036">
    <property type="protein sequence ID" value="KAK9001424.1"/>
    <property type="molecule type" value="Genomic_DNA"/>
</dbReference>
<evidence type="ECO:0000313" key="3">
    <source>
        <dbReference type="Proteomes" id="UP001396334"/>
    </source>
</evidence>
<proteinExistence type="predicted"/>
<accession>A0ABR2QLA8</accession>
<evidence type="ECO:0000259" key="1">
    <source>
        <dbReference type="PROSITE" id="PS51277"/>
    </source>
</evidence>
<gene>
    <name evidence="2" type="ORF">V6N11_083208</name>
</gene>
<dbReference type="InterPro" id="IPR044816">
    <property type="entry name" value="BURP"/>
</dbReference>
<dbReference type="SMART" id="SM01045">
    <property type="entry name" value="BURP"/>
    <property type="match status" value="1"/>
</dbReference>
<dbReference type="Proteomes" id="UP001396334">
    <property type="component" value="Unassembled WGS sequence"/>
</dbReference>
<dbReference type="Pfam" id="PF03181">
    <property type="entry name" value="BURP"/>
    <property type="match status" value="1"/>
</dbReference>
<sequence length="307" mass="33916">MGNEFVSCSFLLLLFVTVIILLQQNLMLLVFSDDIFSNNSTFWQLAPGASATSNGEVDVLRLPSMDHSSAHIGSAVSIDAINDPTAKVFALIKDLVVGKRMAIAFPYKDPTSVKFYPKEMTQRIPFSSSAVPELLRFFSFAPDSKQALGMRQTLALCEQEPKAGEIRGCVTSVESLVDFARHVLGSDAEVEILRSSLVSISTPLIQNYTVLDFKEIATGNIVPCHNQPYPYPVYHCHYQLGIDNKVFKVLLRGDNGELVDSVFFCHMDTSKLTDDHVAFRLLGVKPGESEVCHFFTAYDLAAVPIPK</sequence>
<dbReference type="PANTHER" id="PTHR31236:SF32">
    <property type="entry name" value="BURP DOMAIN PROTEIN USPL1-LIKE"/>
    <property type="match status" value="1"/>
</dbReference>
<protein>
    <recommendedName>
        <fullName evidence="1">BURP domain-containing protein</fullName>
    </recommendedName>
</protein>
<reference evidence="2 3" key="1">
    <citation type="journal article" date="2024" name="G3 (Bethesda)">
        <title>Genome assembly of Hibiscus sabdariffa L. provides insights into metabolisms of medicinal natural products.</title>
        <authorList>
            <person name="Kim T."/>
        </authorList>
    </citation>
    <scope>NUCLEOTIDE SEQUENCE [LARGE SCALE GENOMIC DNA]</scope>
    <source>
        <strain evidence="2">TK-2024</strain>
        <tissue evidence="2">Old leaves</tissue>
    </source>
</reference>
<dbReference type="PROSITE" id="PS51277">
    <property type="entry name" value="BURP"/>
    <property type="match status" value="1"/>
</dbReference>
<organism evidence="2 3">
    <name type="scientific">Hibiscus sabdariffa</name>
    <name type="common">roselle</name>
    <dbReference type="NCBI Taxonomy" id="183260"/>
    <lineage>
        <taxon>Eukaryota</taxon>
        <taxon>Viridiplantae</taxon>
        <taxon>Streptophyta</taxon>
        <taxon>Embryophyta</taxon>
        <taxon>Tracheophyta</taxon>
        <taxon>Spermatophyta</taxon>
        <taxon>Magnoliopsida</taxon>
        <taxon>eudicotyledons</taxon>
        <taxon>Gunneridae</taxon>
        <taxon>Pentapetalae</taxon>
        <taxon>rosids</taxon>
        <taxon>malvids</taxon>
        <taxon>Malvales</taxon>
        <taxon>Malvaceae</taxon>
        <taxon>Malvoideae</taxon>
        <taxon>Hibiscus</taxon>
    </lineage>
</organism>
<evidence type="ECO:0000313" key="2">
    <source>
        <dbReference type="EMBL" id="KAK9001424.1"/>
    </source>
</evidence>
<comment type="caution">
    <text evidence="2">The sequence shown here is derived from an EMBL/GenBank/DDBJ whole genome shotgun (WGS) entry which is preliminary data.</text>
</comment>
<feature type="domain" description="BURP" evidence="1">
    <location>
        <begin position="89"/>
        <end position="305"/>
    </location>
</feature>
<name>A0ABR2QLA8_9ROSI</name>
<dbReference type="PANTHER" id="PTHR31236">
    <property type="entry name" value="BURP DOMAIN PROTEIN USPL1-LIKE"/>
    <property type="match status" value="1"/>
</dbReference>